<evidence type="ECO:0000313" key="2">
    <source>
        <dbReference type="EMBL" id="MFC5712491.1"/>
    </source>
</evidence>
<name>A0ABW0YL70_9BACI</name>
<keyword evidence="1" id="KW-0472">Membrane</keyword>
<keyword evidence="1" id="KW-0812">Transmembrane</keyword>
<comment type="caution">
    <text evidence="2">The sequence shown here is derived from an EMBL/GenBank/DDBJ whole genome shotgun (WGS) entry which is preliminary data.</text>
</comment>
<evidence type="ECO:0000313" key="3">
    <source>
        <dbReference type="Proteomes" id="UP001596142"/>
    </source>
</evidence>
<organism evidence="2 3">
    <name type="scientific">Thalassorhabdus alkalitolerans</name>
    <dbReference type="NCBI Taxonomy" id="2282697"/>
    <lineage>
        <taxon>Bacteria</taxon>
        <taxon>Bacillati</taxon>
        <taxon>Bacillota</taxon>
        <taxon>Bacilli</taxon>
        <taxon>Bacillales</taxon>
        <taxon>Bacillaceae</taxon>
        <taxon>Thalassorhabdus</taxon>
    </lineage>
</organism>
<feature type="transmembrane region" description="Helical" evidence="1">
    <location>
        <begin position="5"/>
        <end position="23"/>
    </location>
</feature>
<proteinExistence type="predicted"/>
<dbReference type="EMBL" id="JBHSOZ010000003">
    <property type="protein sequence ID" value="MFC5712491.1"/>
    <property type="molecule type" value="Genomic_DNA"/>
</dbReference>
<sequence length="56" mass="6189">MLAFGVGIILIILSFFLFILGVMHFIPVAAGSLALFFSILFTVHCLNERNKFKGIS</sequence>
<evidence type="ECO:0000256" key="1">
    <source>
        <dbReference type="SAM" id="Phobius"/>
    </source>
</evidence>
<accession>A0ABW0YL70</accession>
<dbReference type="RefSeq" id="WP_198153375.1">
    <property type="nucleotide sequence ID" value="NZ_JBHSOZ010000003.1"/>
</dbReference>
<reference evidence="3" key="1">
    <citation type="journal article" date="2019" name="Int. J. Syst. Evol. Microbiol.">
        <title>The Global Catalogue of Microorganisms (GCM) 10K type strain sequencing project: providing services to taxonomists for standard genome sequencing and annotation.</title>
        <authorList>
            <consortium name="The Broad Institute Genomics Platform"/>
            <consortium name="The Broad Institute Genome Sequencing Center for Infectious Disease"/>
            <person name="Wu L."/>
            <person name="Ma J."/>
        </authorList>
    </citation>
    <scope>NUCLEOTIDE SEQUENCE [LARGE SCALE GENOMIC DNA]</scope>
    <source>
        <strain evidence="3">CECT 7184</strain>
    </source>
</reference>
<gene>
    <name evidence="2" type="ORF">ACFPU1_06835</name>
</gene>
<keyword evidence="3" id="KW-1185">Reference proteome</keyword>
<protein>
    <submittedName>
        <fullName evidence="2">Uncharacterized protein</fullName>
    </submittedName>
</protein>
<keyword evidence="1" id="KW-1133">Transmembrane helix</keyword>
<feature type="transmembrane region" description="Helical" evidence="1">
    <location>
        <begin position="29"/>
        <end position="46"/>
    </location>
</feature>
<dbReference type="Proteomes" id="UP001596142">
    <property type="component" value="Unassembled WGS sequence"/>
</dbReference>